<dbReference type="PANTHER" id="PTHR14207">
    <property type="entry name" value="STEROL ISOMERASE"/>
    <property type="match status" value="1"/>
</dbReference>
<feature type="transmembrane region" description="Helical" evidence="1">
    <location>
        <begin position="86"/>
        <end position="103"/>
    </location>
</feature>
<protein>
    <submittedName>
        <fullName evidence="2">Emopamil-binding protein</fullName>
    </submittedName>
</protein>
<evidence type="ECO:0000313" key="2">
    <source>
        <dbReference type="EMBL" id="MBH0777772.1"/>
    </source>
</evidence>
<keyword evidence="1" id="KW-0812">Transmembrane</keyword>
<feature type="transmembrane region" description="Helical" evidence="1">
    <location>
        <begin position="53"/>
        <end position="74"/>
    </location>
</feature>
<accession>A0A931N3I5</accession>
<proteinExistence type="predicted"/>
<dbReference type="GO" id="GO:0016126">
    <property type="term" value="P:sterol biosynthetic process"/>
    <property type="evidence" value="ECO:0007669"/>
    <property type="project" value="TreeGrafter"/>
</dbReference>
<organism evidence="2 3">
    <name type="scientific">Nocardia bovistercoris</name>
    <dbReference type="NCBI Taxonomy" id="2785916"/>
    <lineage>
        <taxon>Bacteria</taxon>
        <taxon>Bacillati</taxon>
        <taxon>Actinomycetota</taxon>
        <taxon>Actinomycetes</taxon>
        <taxon>Mycobacteriales</taxon>
        <taxon>Nocardiaceae</taxon>
        <taxon>Nocardia</taxon>
    </lineage>
</organism>
<dbReference type="EMBL" id="JADMLG010000006">
    <property type="protein sequence ID" value="MBH0777772.1"/>
    <property type="molecule type" value="Genomic_DNA"/>
</dbReference>
<evidence type="ECO:0000256" key="1">
    <source>
        <dbReference type="SAM" id="Phobius"/>
    </source>
</evidence>
<evidence type="ECO:0000313" key="3">
    <source>
        <dbReference type="Proteomes" id="UP000655751"/>
    </source>
</evidence>
<dbReference type="AlphaFoldDB" id="A0A931N3I5"/>
<feature type="transmembrane region" description="Helical" evidence="1">
    <location>
        <begin position="179"/>
        <end position="200"/>
    </location>
</feature>
<keyword evidence="3" id="KW-1185">Reference proteome</keyword>
<keyword evidence="1" id="KW-1133">Transmembrane helix</keyword>
<dbReference type="PANTHER" id="PTHR14207:SF0">
    <property type="entry name" value="3-BETA-HYDROXYSTEROID-DELTA(8),DELTA(7)-ISOMERASE"/>
    <property type="match status" value="1"/>
</dbReference>
<feature type="transmembrane region" description="Helical" evidence="1">
    <location>
        <begin position="21"/>
        <end position="41"/>
    </location>
</feature>
<gene>
    <name evidence="2" type="ORF">IT779_15965</name>
</gene>
<dbReference type="RefSeq" id="WP_196150106.1">
    <property type="nucleotide sequence ID" value="NZ_JADMLG010000006.1"/>
</dbReference>
<name>A0A931N3I5_9NOCA</name>
<keyword evidence="1" id="KW-0472">Membrane</keyword>
<dbReference type="GO" id="GO:0047750">
    <property type="term" value="F:cholestenol delta-isomerase activity"/>
    <property type="evidence" value="ECO:0007669"/>
    <property type="project" value="InterPro"/>
</dbReference>
<feature type="transmembrane region" description="Helical" evidence="1">
    <location>
        <begin position="212"/>
        <end position="239"/>
    </location>
</feature>
<dbReference type="Proteomes" id="UP000655751">
    <property type="component" value="Unassembled WGS sequence"/>
</dbReference>
<dbReference type="GO" id="GO:0004769">
    <property type="term" value="F:steroid Delta-isomerase activity"/>
    <property type="evidence" value="ECO:0007669"/>
    <property type="project" value="TreeGrafter"/>
</dbReference>
<comment type="caution">
    <text evidence="2">The sequence shown here is derived from an EMBL/GenBank/DDBJ whole genome shotgun (WGS) entry which is preliminary data.</text>
</comment>
<dbReference type="InterPro" id="IPR007905">
    <property type="entry name" value="EBP"/>
</dbReference>
<feature type="transmembrane region" description="Helical" evidence="1">
    <location>
        <begin position="144"/>
        <end position="167"/>
    </location>
</feature>
<dbReference type="GO" id="GO:0016020">
    <property type="term" value="C:membrane"/>
    <property type="evidence" value="ECO:0007669"/>
    <property type="project" value="InterPro"/>
</dbReference>
<reference evidence="2" key="1">
    <citation type="submission" date="2020-11" db="EMBL/GenBank/DDBJ databases">
        <title>Nocardia NEAU-351.nov., a novel actinomycete isolated from the cow dung.</title>
        <authorList>
            <person name="Zhang X."/>
        </authorList>
    </citation>
    <scope>NUCLEOTIDE SEQUENCE</scope>
    <source>
        <strain evidence="2">NEAU-351</strain>
    </source>
</reference>
<sequence>MPESLRPQYLSQPFAPHRRRIYIGGTVVESLFILVPTVAVASGLLRPTMALDVVANIILTVPFVFLPAIVLWDAPGEHRTPMERGAELILVWLPFTAFSQLTYELPFLVGNVLGTWRPTEDPGWQWIWWQYAQADTRWWGTDPVMFALELVAVSSGATVLVLWLKLLRPETTDEQRVRALWWAFLHIAMIAATTCVYFVSEIRAGFVDIGQGWFYGVGFKFLFMNLAFMVFPVPTLYYIHRQIDCLTRELGPRAVAERKPVGIEAGSTVL</sequence>
<dbReference type="GO" id="GO:0000247">
    <property type="term" value="F:C-8 sterol isomerase activity"/>
    <property type="evidence" value="ECO:0007669"/>
    <property type="project" value="TreeGrafter"/>
</dbReference>